<keyword evidence="4" id="KW-1185">Reference proteome</keyword>
<keyword evidence="2" id="KW-0472">Membrane</keyword>
<name>A0A418SBJ2_9RHOB</name>
<evidence type="ECO:0000313" key="3">
    <source>
        <dbReference type="EMBL" id="QPM91481.1"/>
    </source>
</evidence>
<evidence type="ECO:0000256" key="2">
    <source>
        <dbReference type="SAM" id="Phobius"/>
    </source>
</evidence>
<feature type="transmembrane region" description="Helical" evidence="2">
    <location>
        <begin position="28"/>
        <end position="46"/>
    </location>
</feature>
<dbReference type="PANTHER" id="PTHR35335">
    <property type="entry name" value="UPF0716 PROTEIN FXSA"/>
    <property type="match status" value="1"/>
</dbReference>
<sequence>MWLLLAFIAIPMIEIALFIQVGGLIGLGWTLAIVLGTAILGTWLVRKQGAQALDKIRRSFNELSDPSAPLADAAMILLAGALLVTPGFFTDALGFALLTPAFRHAAFTFLKKRVKVQSFSMGSGPGGSGPGAQPQGRPQDRGPGQSPARYPDVIEGEYTEVDPPKSPTHRPSGWTRH</sequence>
<dbReference type="GO" id="GO:0016020">
    <property type="term" value="C:membrane"/>
    <property type="evidence" value="ECO:0007669"/>
    <property type="project" value="InterPro"/>
</dbReference>
<reference evidence="3 4" key="1">
    <citation type="submission" date="2020-08" db="EMBL/GenBank/DDBJ databases">
        <title>Genome sequence of Rhodobacteraceae bacterium Lw-13e.</title>
        <authorList>
            <person name="Poehlein A."/>
            <person name="Wolter L."/>
            <person name="Daniel R."/>
            <person name="Brinkhoff T."/>
        </authorList>
    </citation>
    <scope>NUCLEOTIDE SEQUENCE [LARGE SCALE GENOMIC DNA]</scope>
    <source>
        <strain evidence="3 4">Lw-13e</strain>
    </source>
</reference>
<proteinExistence type="predicted"/>
<dbReference type="KEGG" id="palw:PSAL_027340"/>
<feature type="region of interest" description="Disordered" evidence="1">
    <location>
        <begin position="120"/>
        <end position="177"/>
    </location>
</feature>
<evidence type="ECO:0000313" key="4">
    <source>
        <dbReference type="Proteomes" id="UP000283786"/>
    </source>
</evidence>
<dbReference type="NCBIfam" id="NF008528">
    <property type="entry name" value="PRK11463.1-2"/>
    <property type="match status" value="1"/>
</dbReference>
<gene>
    <name evidence="3" type="ORF">PSAL_027340</name>
</gene>
<dbReference type="Proteomes" id="UP000283786">
    <property type="component" value="Chromosome"/>
</dbReference>
<keyword evidence="2" id="KW-0812">Transmembrane</keyword>
<dbReference type="OrthoDB" id="9792788at2"/>
<dbReference type="PANTHER" id="PTHR35335:SF1">
    <property type="entry name" value="UPF0716 PROTEIN FXSA"/>
    <property type="match status" value="1"/>
</dbReference>
<dbReference type="EMBL" id="CP060436">
    <property type="protein sequence ID" value="QPM91481.1"/>
    <property type="molecule type" value="Genomic_DNA"/>
</dbReference>
<dbReference type="Pfam" id="PF04186">
    <property type="entry name" value="FxsA"/>
    <property type="match status" value="1"/>
</dbReference>
<dbReference type="AlphaFoldDB" id="A0A418SBJ2"/>
<dbReference type="RefSeq" id="WP_119841174.1">
    <property type="nucleotide sequence ID" value="NZ_CP060436.1"/>
</dbReference>
<evidence type="ECO:0000256" key="1">
    <source>
        <dbReference type="SAM" id="MobiDB-lite"/>
    </source>
</evidence>
<dbReference type="InterPro" id="IPR007313">
    <property type="entry name" value="FxsA"/>
</dbReference>
<feature type="compositionally biased region" description="Low complexity" evidence="1">
    <location>
        <begin position="131"/>
        <end position="147"/>
    </location>
</feature>
<organism evidence="3 4">
    <name type="scientific">Pseudooceanicola algae</name>
    <dbReference type="NCBI Taxonomy" id="1537215"/>
    <lineage>
        <taxon>Bacteria</taxon>
        <taxon>Pseudomonadati</taxon>
        <taxon>Pseudomonadota</taxon>
        <taxon>Alphaproteobacteria</taxon>
        <taxon>Rhodobacterales</taxon>
        <taxon>Paracoccaceae</taxon>
        <taxon>Pseudooceanicola</taxon>
    </lineage>
</organism>
<keyword evidence="2" id="KW-1133">Transmembrane helix</keyword>
<protein>
    <submittedName>
        <fullName evidence="3">Uncharacterized protein</fullName>
    </submittedName>
</protein>
<accession>A0A418SBJ2</accession>